<comment type="caution">
    <text evidence="1">The sequence shown here is derived from an EMBL/GenBank/DDBJ whole genome shotgun (WGS) entry which is preliminary data.</text>
</comment>
<proteinExistence type="predicted"/>
<evidence type="ECO:0000313" key="1">
    <source>
        <dbReference type="EMBL" id="CAH2398053.1"/>
    </source>
</evidence>
<sequence length="79" mass="8639">MRAISNPLFRLAVVKFNNGMSALSDVLESTLALVVAPPCCLFILCNAGRCHFLSSLCQASIPGRRPKRSVFGLCFKKRP</sequence>
<evidence type="ECO:0008006" key="3">
    <source>
        <dbReference type="Google" id="ProtNLM"/>
    </source>
</evidence>
<gene>
    <name evidence="1" type="ORF">MES5069_190017</name>
</gene>
<dbReference type="EMBL" id="CAKXZT010000101">
    <property type="protein sequence ID" value="CAH2398053.1"/>
    <property type="molecule type" value="Genomic_DNA"/>
</dbReference>
<dbReference type="Proteomes" id="UP001153050">
    <property type="component" value="Unassembled WGS sequence"/>
</dbReference>
<reference evidence="1 2" key="1">
    <citation type="submission" date="2022-03" db="EMBL/GenBank/DDBJ databases">
        <authorList>
            <person name="Brunel B."/>
        </authorList>
    </citation>
    <scope>NUCLEOTIDE SEQUENCE [LARGE SCALE GENOMIC DNA]</scope>
    <source>
        <strain evidence="1">STM5069sample</strain>
    </source>
</reference>
<evidence type="ECO:0000313" key="2">
    <source>
        <dbReference type="Proteomes" id="UP001153050"/>
    </source>
</evidence>
<name>A0ABN8JIR7_9HYPH</name>
<accession>A0ABN8JIR7</accession>
<organism evidence="1 2">
    <name type="scientific">Mesorhizobium escarrei</name>
    <dbReference type="NCBI Taxonomy" id="666018"/>
    <lineage>
        <taxon>Bacteria</taxon>
        <taxon>Pseudomonadati</taxon>
        <taxon>Pseudomonadota</taxon>
        <taxon>Alphaproteobacteria</taxon>
        <taxon>Hyphomicrobiales</taxon>
        <taxon>Phyllobacteriaceae</taxon>
        <taxon>Mesorhizobium</taxon>
    </lineage>
</organism>
<keyword evidence="2" id="KW-1185">Reference proteome</keyword>
<protein>
    <recommendedName>
        <fullName evidence="3">Secreted protein</fullName>
    </recommendedName>
</protein>